<dbReference type="SUPFAM" id="SSF51735">
    <property type="entry name" value="NAD(P)-binding Rossmann-fold domains"/>
    <property type="match status" value="1"/>
</dbReference>
<gene>
    <name evidence="2" type="ORF">ABLG96_18220</name>
</gene>
<dbReference type="Pfam" id="PF05368">
    <property type="entry name" value="NmrA"/>
    <property type="match status" value="1"/>
</dbReference>
<dbReference type="AlphaFoldDB" id="A0AAU8DLG8"/>
<dbReference type="InterPro" id="IPR051604">
    <property type="entry name" value="Ergot_Alk_Oxidoreductase"/>
</dbReference>
<dbReference type="Gene3D" id="3.40.50.720">
    <property type="entry name" value="NAD(P)-binding Rossmann-like Domain"/>
    <property type="match status" value="1"/>
</dbReference>
<name>A0AAU8DLG8_9ACTN</name>
<evidence type="ECO:0000313" key="2">
    <source>
        <dbReference type="EMBL" id="XCG63120.1"/>
    </source>
</evidence>
<sequence length="287" mass="30890">MAPAAGTGVVLVCGATGTVGRPLLEHLVVAGHHVRAAVRDPETAALPAAVEVVRLDFTDPATVGPAVAGVDRVFLMRPPAISDVATAMAPLITAAANQQVRRIVVLSVMGVNPALPHWRMEQLVKASGVPMTALRPAYFAQNFLTAFGQDISLRSELPLASGSGRVSFIDTRDIAAVAATVLSDLDGHGTDPLTLTGPQALTFTDAAGLFSRELRRPVRYLQQGLWQRRRQLRERGMDPAYVRVQLIIDITTRLGLVGKITQDIPRILGRPATTLQQFIHDHRDAWT</sequence>
<organism evidence="2">
    <name type="scientific">Nakamurella sp. A5-74</name>
    <dbReference type="NCBI Taxonomy" id="3158264"/>
    <lineage>
        <taxon>Bacteria</taxon>
        <taxon>Bacillati</taxon>
        <taxon>Actinomycetota</taxon>
        <taxon>Actinomycetes</taxon>
        <taxon>Nakamurellales</taxon>
        <taxon>Nakamurellaceae</taxon>
        <taxon>Nakamurella</taxon>
    </lineage>
</organism>
<dbReference type="PANTHER" id="PTHR43162">
    <property type="match status" value="1"/>
</dbReference>
<dbReference type="RefSeq" id="WP_353648735.1">
    <property type="nucleotide sequence ID" value="NZ_CP159218.1"/>
</dbReference>
<dbReference type="Gene3D" id="3.90.25.10">
    <property type="entry name" value="UDP-galactose 4-epimerase, domain 1"/>
    <property type="match status" value="1"/>
</dbReference>
<feature type="domain" description="NmrA-like" evidence="1">
    <location>
        <begin position="8"/>
        <end position="222"/>
    </location>
</feature>
<evidence type="ECO:0000259" key="1">
    <source>
        <dbReference type="Pfam" id="PF05368"/>
    </source>
</evidence>
<reference evidence="2" key="1">
    <citation type="submission" date="2024-05" db="EMBL/GenBank/DDBJ databases">
        <authorList>
            <person name="Cai S.Y."/>
            <person name="Jin L.M."/>
            <person name="Li H.R."/>
        </authorList>
    </citation>
    <scope>NUCLEOTIDE SEQUENCE</scope>
    <source>
        <strain evidence="2">A5-74</strain>
    </source>
</reference>
<accession>A0AAU8DLG8</accession>
<protein>
    <submittedName>
        <fullName evidence="2">NAD(P)H-binding protein</fullName>
    </submittedName>
</protein>
<dbReference type="InterPro" id="IPR036291">
    <property type="entry name" value="NAD(P)-bd_dom_sf"/>
</dbReference>
<dbReference type="InterPro" id="IPR008030">
    <property type="entry name" value="NmrA-like"/>
</dbReference>
<dbReference type="PANTHER" id="PTHR43162:SF1">
    <property type="entry name" value="PRESTALK A DIFFERENTIATION PROTEIN A"/>
    <property type="match status" value="1"/>
</dbReference>
<proteinExistence type="predicted"/>
<dbReference type="EMBL" id="CP159218">
    <property type="protein sequence ID" value="XCG63120.1"/>
    <property type="molecule type" value="Genomic_DNA"/>
</dbReference>